<feature type="transmembrane region" description="Helical" evidence="1">
    <location>
        <begin position="395"/>
        <end position="412"/>
    </location>
</feature>
<sequence>MNKRYLSGLLIAFVVLDLIYTYWQNYQLPLDGDIVPTILPAQWFSKVLHDPFGWAVLTRNEVYGGTNRFFAHATMGLYLKRVPHLLQYFIPPIASLYTATALFNTATQALLTVLLACYIRLGAGGPRAGWSFWIAVALLVPLFQTSGFYEQMGITNYAITYTFFYAFPMALLLVVWWPIFQAVQRQQPLHLRPWQLALLVALIVVISFNGPITVAAIAILLLGISLYWLAQQWQNGLQWPSLRAIPGNWLSGQVVVLLVTMGVLGLYSLYIGRNNAENTHTHTLGELYQLLPTGVYLELTLHWGLPILIVLVLVNVQLVYRFTAPSLERQRVLNSIRWVGLFACAFILLLPFGGYRDYRAYLVRGDSILPVLLALFYAYGLSSYFLVLRLSGQRRHAYIALIVLFAATFTYMDVATKLPVNNDCERWSMDQIAQSPEPVVRISPYCNVLTWSPVPDYHQSELQAEMLYYWGVTKSKKFYYQ</sequence>
<feature type="transmembrane region" description="Helical" evidence="1">
    <location>
        <begin position="155"/>
        <end position="177"/>
    </location>
</feature>
<feature type="transmembrane region" description="Helical" evidence="1">
    <location>
        <begin position="303"/>
        <end position="323"/>
    </location>
</feature>
<evidence type="ECO:0008006" key="4">
    <source>
        <dbReference type="Google" id="ProtNLM"/>
    </source>
</evidence>
<evidence type="ECO:0000256" key="1">
    <source>
        <dbReference type="SAM" id="Phobius"/>
    </source>
</evidence>
<proteinExistence type="predicted"/>
<dbReference type="RefSeq" id="WP_089333216.1">
    <property type="nucleotide sequence ID" value="NZ_FZNS01000006.1"/>
</dbReference>
<feature type="transmembrane region" description="Helical" evidence="1">
    <location>
        <begin position="5"/>
        <end position="23"/>
    </location>
</feature>
<gene>
    <name evidence="2" type="ORF">SAMN06269173_10676</name>
</gene>
<reference evidence="3" key="1">
    <citation type="submission" date="2017-06" db="EMBL/GenBank/DDBJ databases">
        <authorList>
            <person name="Varghese N."/>
            <person name="Submissions S."/>
        </authorList>
    </citation>
    <scope>NUCLEOTIDE SEQUENCE [LARGE SCALE GENOMIC DNA]</scope>
    <source>
        <strain evidence="3">DSM 28041</strain>
    </source>
</reference>
<name>A0A238YTP4_9BACT</name>
<evidence type="ECO:0000313" key="2">
    <source>
        <dbReference type="EMBL" id="SNR74312.1"/>
    </source>
</evidence>
<keyword evidence="1" id="KW-0472">Membrane</keyword>
<dbReference type="EMBL" id="FZNS01000006">
    <property type="protein sequence ID" value="SNR74312.1"/>
    <property type="molecule type" value="Genomic_DNA"/>
</dbReference>
<accession>A0A238YTP4</accession>
<keyword evidence="1" id="KW-1133">Transmembrane helix</keyword>
<feature type="transmembrane region" description="Helical" evidence="1">
    <location>
        <begin position="212"/>
        <end position="230"/>
    </location>
</feature>
<keyword evidence="3" id="KW-1185">Reference proteome</keyword>
<feature type="transmembrane region" description="Helical" evidence="1">
    <location>
        <begin position="335"/>
        <end position="355"/>
    </location>
</feature>
<organism evidence="2 3">
    <name type="scientific">Hymenobacter mucosus</name>
    <dbReference type="NCBI Taxonomy" id="1411120"/>
    <lineage>
        <taxon>Bacteria</taxon>
        <taxon>Pseudomonadati</taxon>
        <taxon>Bacteroidota</taxon>
        <taxon>Cytophagia</taxon>
        <taxon>Cytophagales</taxon>
        <taxon>Hymenobacteraceae</taxon>
        <taxon>Hymenobacter</taxon>
    </lineage>
</organism>
<dbReference type="Proteomes" id="UP000198310">
    <property type="component" value="Unassembled WGS sequence"/>
</dbReference>
<feature type="transmembrane region" description="Helical" evidence="1">
    <location>
        <begin position="250"/>
        <end position="270"/>
    </location>
</feature>
<feature type="transmembrane region" description="Helical" evidence="1">
    <location>
        <begin position="367"/>
        <end position="388"/>
    </location>
</feature>
<feature type="transmembrane region" description="Helical" evidence="1">
    <location>
        <begin position="130"/>
        <end position="149"/>
    </location>
</feature>
<keyword evidence="1" id="KW-0812">Transmembrane</keyword>
<dbReference type="AlphaFoldDB" id="A0A238YTP4"/>
<protein>
    <recommendedName>
        <fullName evidence="4">YfhO family protein</fullName>
    </recommendedName>
</protein>
<evidence type="ECO:0000313" key="3">
    <source>
        <dbReference type="Proteomes" id="UP000198310"/>
    </source>
</evidence>
<feature type="transmembrane region" description="Helical" evidence="1">
    <location>
        <begin position="96"/>
        <end position="118"/>
    </location>
</feature>